<keyword evidence="2" id="KW-1185">Reference proteome</keyword>
<sequence>MEQTNRQSNIEIQNVPEKTHKNLSQLVTRFGNHLDLQVNGTSIDYVTRVPSALANKPKNIILRFLSKSNRDNFLATYKAKRLSADDKRPGLRVYDVSERLYINELSTIENNILCKEVRGVAKSKQYEFVWTQKCSGLIITAVTSEATTSAATGAVEGRPDIDSMDVGIAAFISKLAAEIRSLRKSVNFFRQITDFKARIAKFGDVISKVNKIERENEKLKQEVCTLNIKIRNMEQTNRQSNIEIQNVPEKHIKISQLVTRFGNHLDLQVNGTSIDYVTRVPSALANKPKNIILRFLSKSNRDNFLATYKAKRLSADDKRPGLRVYDVSERLYINELSTIENNILCKEVRGVAKSKQYEFVWTQKEIHDCELVDSAEYSIFGRDRSSSASMKHVGVEFL</sequence>
<dbReference type="InterPro" id="IPR004244">
    <property type="entry name" value="Transposase_22"/>
</dbReference>
<dbReference type="Proteomes" id="UP001516400">
    <property type="component" value="Unassembled WGS sequence"/>
</dbReference>
<protein>
    <submittedName>
        <fullName evidence="1">Uncharacterized protein</fullName>
    </submittedName>
</protein>
<name>A0ABD2MZX1_9CUCU</name>
<dbReference type="EMBL" id="JABFTP020000042">
    <property type="protein sequence ID" value="KAL3271949.1"/>
    <property type="molecule type" value="Genomic_DNA"/>
</dbReference>
<accession>A0ABD2MZX1</accession>
<gene>
    <name evidence="1" type="ORF">HHI36_022419</name>
</gene>
<organism evidence="1 2">
    <name type="scientific">Cryptolaemus montrouzieri</name>
    <dbReference type="NCBI Taxonomy" id="559131"/>
    <lineage>
        <taxon>Eukaryota</taxon>
        <taxon>Metazoa</taxon>
        <taxon>Ecdysozoa</taxon>
        <taxon>Arthropoda</taxon>
        <taxon>Hexapoda</taxon>
        <taxon>Insecta</taxon>
        <taxon>Pterygota</taxon>
        <taxon>Neoptera</taxon>
        <taxon>Endopterygota</taxon>
        <taxon>Coleoptera</taxon>
        <taxon>Polyphaga</taxon>
        <taxon>Cucujiformia</taxon>
        <taxon>Coccinelloidea</taxon>
        <taxon>Coccinellidae</taxon>
        <taxon>Scymninae</taxon>
        <taxon>Scymnini</taxon>
        <taxon>Cryptolaemus</taxon>
    </lineage>
</organism>
<evidence type="ECO:0000313" key="2">
    <source>
        <dbReference type="Proteomes" id="UP001516400"/>
    </source>
</evidence>
<proteinExistence type="predicted"/>
<dbReference type="AlphaFoldDB" id="A0ABD2MZX1"/>
<comment type="caution">
    <text evidence="1">The sequence shown here is derived from an EMBL/GenBank/DDBJ whole genome shotgun (WGS) entry which is preliminary data.</text>
</comment>
<reference evidence="1 2" key="1">
    <citation type="journal article" date="2021" name="BMC Biol.">
        <title>Horizontally acquired antibacterial genes associated with adaptive radiation of ladybird beetles.</title>
        <authorList>
            <person name="Li H.S."/>
            <person name="Tang X.F."/>
            <person name="Huang Y.H."/>
            <person name="Xu Z.Y."/>
            <person name="Chen M.L."/>
            <person name="Du X.Y."/>
            <person name="Qiu B.Y."/>
            <person name="Chen P.T."/>
            <person name="Zhang W."/>
            <person name="Slipinski A."/>
            <person name="Escalona H.E."/>
            <person name="Waterhouse R.M."/>
            <person name="Zwick A."/>
            <person name="Pang H."/>
        </authorList>
    </citation>
    <scope>NUCLEOTIDE SEQUENCE [LARGE SCALE GENOMIC DNA]</scope>
    <source>
        <strain evidence="1">SYSU2018</strain>
    </source>
</reference>
<dbReference type="PANTHER" id="PTHR11505">
    <property type="entry name" value="L1 TRANSPOSABLE ELEMENT-RELATED"/>
    <property type="match status" value="1"/>
</dbReference>
<evidence type="ECO:0000313" key="1">
    <source>
        <dbReference type="EMBL" id="KAL3271949.1"/>
    </source>
</evidence>